<proteinExistence type="inferred from homology"/>
<evidence type="ECO:0000256" key="4">
    <source>
        <dbReference type="ARBA" id="ARBA00022825"/>
    </source>
</evidence>
<comment type="similarity">
    <text evidence="1 6 7">Belongs to the peptidase S8 family.</text>
</comment>
<dbReference type="GO" id="GO:0004252">
    <property type="term" value="F:serine-type endopeptidase activity"/>
    <property type="evidence" value="ECO:0007669"/>
    <property type="project" value="UniProtKB-UniRule"/>
</dbReference>
<keyword evidence="3 6" id="KW-0378">Hydrolase</keyword>
<dbReference type="PANTHER" id="PTHR43806">
    <property type="entry name" value="PEPTIDASE S8"/>
    <property type="match status" value="1"/>
</dbReference>
<dbReference type="InterPro" id="IPR050131">
    <property type="entry name" value="Peptidase_S8_subtilisin-like"/>
</dbReference>
<dbReference type="InterPro" id="IPR022398">
    <property type="entry name" value="Peptidase_S8_His-AS"/>
</dbReference>
<dbReference type="PROSITE" id="PS51892">
    <property type="entry name" value="SUBTILASE"/>
    <property type="match status" value="1"/>
</dbReference>
<keyword evidence="4 6" id="KW-0720">Serine protease</keyword>
<dbReference type="InterPro" id="IPR015500">
    <property type="entry name" value="Peptidase_S8_subtilisin-rel"/>
</dbReference>
<name>A0A1H3RI44_9BACI</name>
<feature type="active site" description="Charge relay system" evidence="5 6">
    <location>
        <position position="190"/>
    </location>
</feature>
<evidence type="ECO:0000256" key="6">
    <source>
        <dbReference type="PROSITE-ProRule" id="PRU01240"/>
    </source>
</evidence>
<feature type="active site" description="Charge relay system" evidence="5 6">
    <location>
        <position position="158"/>
    </location>
</feature>
<evidence type="ECO:0000256" key="3">
    <source>
        <dbReference type="ARBA" id="ARBA00022801"/>
    </source>
</evidence>
<evidence type="ECO:0000256" key="5">
    <source>
        <dbReference type="PIRSR" id="PIRSR615500-1"/>
    </source>
</evidence>
<accession>A0A1H3RI44</accession>
<dbReference type="PROSITE" id="PS00138">
    <property type="entry name" value="SUBTILASE_SER"/>
    <property type="match status" value="1"/>
</dbReference>
<feature type="domain" description="Peptidase S8/S53" evidence="8">
    <location>
        <begin position="149"/>
        <end position="432"/>
    </location>
</feature>
<dbReference type="GO" id="GO:0006508">
    <property type="term" value="P:proteolysis"/>
    <property type="evidence" value="ECO:0007669"/>
    <property type="project" value="UniProtKB-KW"/>
</dbReference>
<sequence length="443" mass="48315">MFGYSMIQMIRTHADRVDRHLRQHFLSLYRPFKWMPCFLHRLYDAFLKKTKRFSVIIQFKEAESSCIQEGVEMVHDIVHRHMRCELGKEFTAVNCCCATVTAEALEELLANCNQIKKVHYNREVRALLDVATPAVHADNVIRNNTTLTGAGVTIAVIDTGIYPHEDLDGRIIGFQDFINHRAEPYDDNGHGTHCAGDAAGSGAQSAGNYKGPAENAFLVGVKVLNKLGSGSLQTVMYGVQWCIENKDAYGIDIISMSLGSPANPSYPDEDDDPMVQIVEAAWHAGIVVIAAAGNDGPDSNTIASPGISDKIITVGAMDDRGTIPREDDDIAVFSSRGPTIYGVSKPDVVAPGVNIISLRAPNSYLDKLQKAARVDGDYIMLSGTSMATPICAGVAALLLEYDKSYTPDEVKNLLMENAEKWGNDDQNVYGSGYIHAENTIPSG</sequence>
<gene>
    <name evidence="9" type="ORF">SAMN05421736_108116</name>
</gene>
<dbReference type="Gene3D" id="3.40.50.200">
    <property type="entry name" value="Peptidase S8/S53 domain"/>
    <property type="match status" value="1"/>
</dbReference>
<dbReference type="InterPro" id="IPR000209">
    <property type="entry name" value="Peptidase_S8/S53_dom"/>
</dbReference>
<dbReference type="InterPro" id="IPR036852">
    <property type="entry name" value="Peptidase_S8/S53_dom_sf"/>
</dbReference>
<dbReference type="PROSITE" id="PS00137">
    <property type="entry name" value="SUBTILASE_HIS"/>
    <property type="match status" value="1"/>
</dbReference>
<dbReference type="AlphaFoldDB" id="A0A1H3RI44"/>
<protein>
    <submittedName>
        <fullName evidence="9">Serine protease AprX</fullName>
    </submittedName>
</protein>
<dbReference type="CDD" id="cd07487">
    <property type="entry name" value="Peptidases_S8_1"/>
    <property type="match status" value="1"/>
</dbReference>
<keyword evidence="10" id="KW-1185">Reference proteome</keyword>
<dbReference type="SUPFAM" id="SSF52743">
    <property type="entry name" value="Subtilisin-like"/>
    <property type="match status" value="1"/>
</dbReference>
<dbReference type="Pfam" id="PF00082">
    <property type="entry name" value="Peptidase_S8"/>
    <property type="match status" value="1"/>
</dbReference>
<dbReference type="InterPro" id="IPR023827">
    <property type="entry name" value="Peptidase_S8_Asp-AS"/>
</dbReference>
<organism evidence="9 10">
    <name type="scientific">Evansella caseinilytica</name>
    <dbReference type="NCBI Taxonomy" id="1503961"/>
    <lineage>
        <taxon>Bacteria</taxon>
        <taxon>Bacillati</taxon>
        <taxon>Bacillota</taxon>
        <taxon>Bacilli</taxon>
        <taxon>Bacillales</taxon>
        <taxon>Bacillaceae</taxon>
        <taxon>Evansella</taxon>
    </lineage>
</organism>
<evidence type="ECO:0000256" key="2">
    <source>
        <dbReference type="ARBA" id="ARBA00022670"/>
    </source>
</evidence>
<evidence type="ECO:0000313" key="9">
    <source>
        <dbReference type="EMBL" id="SDZ25367.1"/>
    </source>
</evidence>
<reference evidence="10" key="1">
    <citation type="submission" date="2016-10" db="EMBL/GenBank/DDBJ databases">
        <authorList>
            <person name="Varghese N."/>
            <person name="Submissions S."/>
        </authorList>
    </citation>
    <scope>NUCLEOTIDE SEQUENCE [LARGE SCALE GENOMIC DNA]</scope>
    <source>
        <strain evidence="10">SP</strain>
    </source>
</reference>
<keyword evidence="2 6" id="KW-0645">Protease</keyword>
<dbReference type="PANTHER" id="PTHR43806:SF65">
    <property type="entry name" value="SERINE PROTEASE APRX"/>
    <property type="match status" value="1"/>
</dbReference>
<evidence type="ECO:0000256" key="7">
    <source>
        <dbReference type="RuleBase" id="RU003355"/>
    </source>
</evidence>
<evidence type="ECO:0000313" key="10">
    <source>
        <dbReference type="Proteomes" id="UP000198935"/>
    </source>
</evidence>
<dbReference type="EMBL" id="FNPI01000008">
    <property type="protein sequence ID" value="SDZ25367.1"/>
    <property type="molecule type" value="Genomic_DNA"/>
</dbReference>
<dbReference type="InterPro" id="IPR023828">
    <property type="entry name" value="Peptidase_S8_Ser-AS"/>
</dbReference>
<dbReference type="PROSITE" id="PS00136">
    <property type="entry name" value="SUBTILASE_ASP"/>
    <property type="match status" value="1"/>
</dbReference>
<evidence type="ECO:0000256" key="1">
    <source>
        <dbReference type="ARBA" id="ARBA00011073"/>
    </source>
</evidence>
<dbReference type="Proteomes" id="UP000198935">
    <property type="component" value="Unassembled WGS sequence"/>
</dbReference>
<dbReference type="STRING" id="1503961.SAMN05421736_108116"/>
<dbReference type="PRINTS" id="PR00723">
    <property type="entry name" value="SUBTILISIN"/>
</dbReference>
<dbReference type="OrthoDB" id="9798386at2"/>
<feature type="active site" description="Charge relay system" evidence="5 6">
    <location>
        <position position="385"/>
    </location>
</feature>
<evidence type="ECO:0000259" key="8">
    <source>
        <dbReference type="Pfam" id="PF00082"/>
    </source>
</evidence>